<feature type="signal peptide" evidence="2">
    <location>
        <begin position="1"/>
        <end position="22"/>
    </location>
</feature>
<feature type="compositionally biased region" description="Acidic residues" evidence="1">
    <location>
        <begin position="391"/>
        <end position="402"/>
    </location>
</feature>
<feature type="compositionally biased region" description="Polar residues" evidence="1">
    <location>
        <begin position="46"/>
        <end position="55"/>
    </location>
</feature>
<organism evidence="3 4">
    <name type="scientific">Nematocida ausubeli (strain ATCC PRA-371 / ERTm2)</name>
    <name type="common">Nematode killer fungus</name>
    <dbReference type="NCBI Taxonomy" id="1913371"/>
    <lineage>
        <taxon>Eukaryota</taxon>
        <taxon>Fungi</taxon>
        <taxon>Fungi incertae sedis</taxon>
        <taxon>Microsporidia</taxon>
        <taxon>Nematocida</taxon>
    </lineage>
</organism>
<feature type="compositionally biased region" description="Acidic residues" evidence="1">
    <location>
        <begin position="410"/>
        <end position="419"/>
    </location>
</feature>
<dbReference type="Proteomes" id="UP000054524">
    <property type="component" value="Unassembled WGS sequence"/>
</dbReference>
<evidence type="ECO:0000256" key="1">
    <source>
        <dbReference type="SAM" id="MobiDB-lite"/>
    </source>
</evidence>
<gene>
    <name evidence="3" type="ORF">NESG_00653</name>
</gene>
<evidence type="ECO:0000313" key="4">
    <source>
        <dbReference type="Proteomes" id="UP000054524"/>
    </source>
</evidence>
<dbReference type="PANTHER" id="PTHR23216:SF1">
    <property type="entry name" value="NUCLEOLAR AND COILED-BODY PHOSPHOPROTEIN 1"/>
    <property type="match status" value="1"/>
</dbReference>
<feature type="compositionally biased region" description="Basic residues" evidence="1">
    <location>
        <begin position="757"/>
        <end position="769"/>
    </location>
</feature>
<feature type="compositionally biased region" description="Polar residues" evidence="1">
    <location>
        <begin position="746"/>
        <end position="756"/>
    </location>
</feature>
<keyword evidence="4" id="KW-1185">Reference proteome</keyword>
<dbReference type="EMBL" id="AKIJ01000002">
    <property type="protein sequence ID" value="KFG26505.1"/>
    <property type="molecule type" value="Genomic_DNA"/>
</dbReference>
<dbReference type="AlphaFoldDB" id="A0A086J2Y7"/>
<feature type="chain" id="PRO_5001807803" evidence="2">
    <location>
        <begin position="23"/>
        <end position="1158"/>
    </location>
</feature>
<protein>
    <submittedName>
        <fullName evidence="3">Uncharacterized protein</fullName>
    </submittedName>
</protein>
<feature type="compositionally biased region" description="Pro residues" evidence="1">
    <location>
        <begin position="117"/>
        <end position="127"/>
    </location>
</feature>
<feature type="compositionally biased region" description="Low complexity" evidence="1">
    <location>
        <begin position="420"/>
        <end position="431"/>
    </location>
</feature>
<accession>A0A086J2Y7</accession>
<dbReference type="InterPro" id="IPR039191">
    <property type="entry name" value="Nopp140-like"/>
</dbReference>
<feature type="region of interest" description="Disordered" evidence="1">
    <location>
        <begin position="36"/>
        <end position="55"/>
    </location>
</feature>
<reference evidence="3 4" key="1">
    <citation type="journal article" date="2014" name="Genome Announc.">
        <title>Genome Sequence of the Microsporidian Species Nematocida sp1 Strain ERTm6 (ATCC PRA-372).</title>
        <authorList>
            <person name="Bakowski M.A."/>
            <person name="Priest M."/>
            <person name="Young S."/>
            <person name="Cuomo C.A."/>
            <person name="Troemel E.R."/>
        </authorList>
    </citation>
    <scope>NUCLEOTIDE SEQUENCE [LARGE SCALE GENOMIC DNA]</scope>
    <source>
        <strain evidence="3 4">ERTm6</strain>
    </source>
</reference>
<feature type="region of interest" description="Disordered" evidence="1">
    <location>
        <begin position="391"/>
        <end position="459"/>
    </location>
</feature>
<sequence>MIKAKRKGILAIFALYSGAVHAEHMNPAVSGGLQDSSLIQYEDGPGSTSPYDPASTLSQYDAHDKEVIPAWATSVEEIQDSEHKMCFNGVCSSANDASPESAHPPILRDDEDSAQPSGPPHGAPAPFDPERPSEGSIPVGQNPLLPPRLGKMPVSKDAASLMGVFNGPATGYGNGPTKDEALGVLFSIGDDDSYLLLSFLSIDLPLKNLVSNVTVTSSEVYAQDRKDYLMSTLEGKGSVYGLDNGLNILYTVNMFFYIPKTAIALSISIGKIIYSEEYVLFLKKLKLNTSVFTKLRDRDNKTVYYIPFYGGIVALPNPSIPIVSQILVTSEGFGVSLHSAKRIDMEKAILILSTSAYSEADSAEVANTVQKFTTGEIANPFTHTFNKYGFEEESQDSEESEELASFSSDSDSDSNEPESSDSSSSRPSSSSSRERGHEDGDSSSDSPSKHSTSKPKKARQTIASLFKNARRLREKAALAGITHPHERKKYMKRAEKVEKKARALQEDEYNKNLIQEHSGRSASGEASVEFKAAAKGSKSGVLIEGSISESSGSAWYSDSMKKNVAIEAIITSKSESSSASASASVSVFEQSSRKAASESFTQNGAAAIISAHQSNESHYKGVSSSEYATREIKHSLMGMTMQHALFSTHGRMYQSQKYSAYGVKSSRSSTKWLSRRISKIIRTRRIERRASRKFMKNGATSQGVATAAAREQAARSAAIKSSQKAAKAAQAASTYAAMAKRASAQNNKKMAQSYKKSASRSKKTFSKHSARAQKFAKAVGQFKAAKLAACAQQSAIFAMQIANPQQAITPQETINLNKAVAQILTSSQIQVLSKALSATQIRVLTSLLSPQQVQQTLVHMGAMSPESMQGLLIRLQIKGAELQRVPNMPGLSGMPNMGMGSMFPLGSPAVNSIMSRVQGNLPTTMNVTDIIRYLTQGQSMFQSQESLVSNEQMEALRMEAVQQTEMIKRLTMQIEASKSEIEARVRDRMFGDRMKSSISVCNPMLGLQTGMSTGAFDGISSSQGLQLAGNISLGNSSFNAIKQLLVSPSVSSYIGIDPNALSQMLYQKTQNNDLMCLLSKSAISAPLYSQMPNDEQALINARFGNTQNKLYGIYGDSLGRLEQALASAFNLIRNSTVRCKRNVQPSVPACSIQPQLSA</sequence>
<dbReference type="RefSeq" id="XP_052905060.1">
    <property type="nucleotide sequence ID" value="XM_053048300.1"/>
</dbReference>
<feature type="region of interest" description="Disordered" evidence="1">
    <location>
        <begin position="96"/>
        <end position="151"/>
    </location>
</feature>
<keyword evidence="2" id="KW-0732">Signal</keyword>
<dbReference type="GO" id="GO:0005730">
    <property type="term" value="C:nucleolus"/>
    <property type="evidence" value="ECO:0007669"/>
    <property type="project" value="InterPro"/>
</dbReference>
<comment type="caution">
    <text evidence="3">The sequence shown here is derived from an EMBL/GenBank/DDBJ whole genome shotgun (WGS) entry which is preliminary data.</text>
</comment>
<dbReference type="GeneID" id="77675626"/>
<evidence type="ECO:0000313" key="3">
    <source>
        <dbReference type="EMBL" id="KFG26505.1"/>
    </source>
</evidence>
<dbReference type="PANTHER" id="PTHR23216">
    <property type="entry name" value="NUCLEOLAR AND COILED-BODY PHOSPHOPROTEIN 1"/>
    <property type="match status" value="1"/>
</dbReference>
<evidence type="ECO:0000256" key="2">
    <source>
        <dbReference type="SAM" id="SignalP"/>
    </source>
</evidence>
<proteinExistence type="predicted"/>
<feature type="region of interest" description="Disordered" evidence="1">
    <location>
        <begin position="746"/>
        <end position="769"/>
    </location>
</feature>
<name>A0A086J2Y7_NEMA1</name>
<dbReference type="HOGENOM" id="CLU_273429_0_0_1"/>